<proteinExistence type="predicted"/>
<accession>A0ABY8WCE6</accession>
<dbReference type="RefSeq" id="WP_284914582.1">
    <property type="nucleotide sequence ID" value="NZ_CP126980.1"/>
</dbReference>
<dbReference type="InterPro" id="IPR010982">
    <property type="entry name" value="Lambda_DNA-bd_dom_sf"/>
</dbReference>
<dbReference type="Gene3D" id="1.10.260.40">
    <property type="entry name" value="lambda repressor-like DNA-binding domains"/>
    <property type="match status" value="1"/>
</dbReference>
<feature type="domain" description="HTH cro/C1-type" evidence="1">
    <location>
        <begin position="13"/>
        <end position="85"/>
    </location>
</feature>
<gene>
    <name evidence="2" type="ORF">ACTOB_005352</name>
</gene>
<keyword evidence="3" id="KW-1185">Reference proteome</keyword>
<dbReference type="SMART" id="SM00530">
    <property type="entry name" value="HTH_XRE"/>
    <property type="match status" value="1"/>
</dbReference>
<dbReference type="CDD" id="cd00093">
    <property type="entry name" value="HTH_XRE"/>
    <property type="match status" value="1"/>
</dbReference>
<dbReference type="InterPro" id="IPR001387">
    <property type="entry name" value="Cro/C1-type_HTH"/>
</dbReference>
<evidence type="ECO:0000259" key="1">
    <source>
        <dbReference type="SMART" id="SM00530"/>
    </source>
</evidence>
<evidence type="ECO:0000313" key="2">
    <source>
        <dbReference type="EMBL" id="WIM93375.1"/>
    </source>
</evidence>
<sequence>MTVGERRIELAGFLRARREQLTPGDVGLPVGPRRRTPGLRRQEVAQLAAVSVEWYTRLEQGRVGVPGVTVLDSLAGALRLTDAQRRHLHLIARGEAPARRHEPAPVRPSLRAVLDGMPLLPAYVVDFRFDVLAHNAAAAALFGAEFGTGPTANTARALFLDEPMRATQLDWRRIAREMVGNLRANLARHPGDARLREVIDELGRASADFAGWWRDQTVSERTHGRKRIQHPEAGLLTVCYDVLGSPDGSDQHLFTITPEGAADELKLRGLITRYSRFRLAAM</sequence>
<organism evidence="2 3">
    <name type="scientific">Actinoplanes oblitus</name>
    <dbReference type="NCBI Taxonomy" id="3040509"/>
    <lineage>
        <taxon>Bacteria</taxon>
        <taxon>Bacillati</taxon>
        <taxon>Actinomycetota</taxon>
        <taxon>Actinomycetes</taxon>
        <taxon>Micromonosporales</taxon>
        <taxon>Micromonosporaceae</taxon>
        <taxon>Actinoplanes</taxon>
    </lineage>
</organism>
<dbReference type="SUPFAM" id="SSF47413">
    <property type="entry name" value="lambda repressor-like DNA-binding domains"/>
    <property type="match status" value="1"/>
</dbReference>
<name>A0ABY8WCE6_9ACTN</name>
<dbReference type="PANTHER" id="PTHR35010">
    <property type="entry name" value="BLL4672 PROTEIN-RELATED"/>
    <property type="match status" value="1"/>
</dbReference>
<protein>
    <submittedName>
        <fullName evidence="2">Helix-turn-helix transcriptional regulator</fullName>
    </submittedName>
</protein>
<reference evidence="2 3" key="1">
    <citation type="submission" date="2023-06" db="EMBL/GenBank/DDBJ databases">
        <authorList>
            <person name="Yushchuk O."/>
            <person name="Binda E."/>
            <person name="Ruckert-Reed C."/>
            <person name="Fedorenko V."/>
            <person name="Kalinowski J."/>
            <person name="Marinelli F."/>
        </authorList>
    </citation>
    <scope>NUCLEOTIDE SEQUENCE [LARGE SCALE GENOMIC DNA]</scope>
    <source>
        <strain evidence="2 3">NRRL 3884</strain>
    </source>
</reference>
<dbReference type="Proteomes" id="UP001240150">
    <property type="component" value="Chromosome"/>
</dbReference>
<dbReference type="Pfam" id="PF17765">
    <property type="entry name" value="MLTR_LBD"/>
    <property type="match status" value="1"/>
</dbReference>
<dbReference type="InterPro" id="IPR041413">
    <property type="entry name" value="MLTR_LBD"/>
</dbReference>
<dbReference type="Pfam" id="PF13560">
    <property type="entry name" value="HTH_31"/>
    <property type="match status" value="1"/>
</dbReference>
<dbReference type="Gene3D" id="3.30.450.180">
    <property type="match status" value="1"/>
</dbReference>
<dbReference type="EMBL" id="CP126980">
    <property type="protein sequence ID" value="WIM93375.1"/>
    <property type="molecule type" value="Genomic_DNA"/>
</dbReference>
<dbReference type="PANTHER" id="PTHR35010:SF2">
    <property type="entry name" value="BLL4672 PROTEIN"/>
    <property type="match status" value="1"/>
</dbReference>
<evidence type="ECO:0000313" key="3">
    <source>
        <dbReference type="Proteomes" id="UP001240150"/>
    </source>
</evidence>